<evidence type="ECO:0000313" key="2">
    <source>
        <dbReference type="Proteomes" id="UP000507470"/>
    </source>
</evidence>
<dbReference type="AlphaFoldDB" id="A0A6J8EWR2"/>
<accession>A0A6J8EWR2</accession>
<evidence type="ECO:0000313" key="1">
    <source>
        <dbReference type="EMBL" id="CAC5425018.1"/>
    </source>
</evidence>
<dbReference type="EMBL" id="CACVKT020010152">
    <property type="protein sequence ID" value="CAC5425018.1"/>
    <property type="molecule type" value="Genomic_DNA"/>
</dbReference>
<keyword evidence="2" id="KW-1185">Reference proteome</keyword>
<reference evidence="1 2" key="1">
    <citation type="submission" date="2020-06" db="EMBL/GenBank/DDBJ databases">
        <authorList>
            <person name="Li R."/>
            <person name="Bekaert M."/>
        </authorList>
    </citation>
    <scope>NUCLEOTIDE SEQUENCE [LARGE SCALE GENOMIC DNA]</scope>
    <source>
        <strain evidence="2">wild</strain>
    </source>
</reference>
<dbReference type="Proteomes" id="UP000507470">
    <property type="component" value="Unassembled WGS sequence"/>
</dbReference>
<dbReference type="OrthoDB" id="10289925at2759"/>
<name>A0A6J8EWR2_MYTCO</name>
<proteinExistence type="predicted"/>
<gene>
    <name evidence="1" type="ORF">MCOR_56868</name>
</gene>
<organism evidence="1 2">
    <name type="scientific">Mytilus coruscus</name>
    <name type="common">Sea mussel</name>
    <dbReference type="NCBI Taxonomy" id="42192"/>
    <lineage>
        <taxon>Eukaryota</taxon>
        <taxon>Metazoa</taxon>
        <taxon>Spiralia</taxon>
        <taxon>Lophotrochozoa</taxon>
        <taxon>Mollusca</taxon>
        <taxon>Bivalvia</taxon>
        <taxon>Autobranchia</taxon>
        <taxon>Pteriomorphia</taxon>
        <taxon>Mytilida</taxon>
        <taxon>Mytiloidea</taxon>
        <taxon>Mytilidae</taxon>
        <taxon>Mytilinae</taxon>
        <taxon>Mytilus</taxon>
    </lineage>
</organism>
<protein>
    <submittedName>
        <fullName evidence="1">Uncharacterized protein</fullName>
    </submittedName>
</protein>
<sequence>MEETFLDVICQTLGILQDNVFLCNILTGGDQQRMLIEKKNKDSRKSRTRPDKIYANNLKSLKSRRQQLCEKVKDFCDIELAACFVHTARHGYKVKIDSDASDGLYFSSNNELFHTEIIQNKILHYPEVKNAEVSDKCSDDFMKPLPATNVNNLCYKSCMINFLSNDHNRFLGKENLRYHYRFSTSPKATSLRNRVLYLYKNHQLNELQTIYSSFQQEDQNQENINN</sequence>